<evidence type="ECO:0000313" key="1">
    <source>
        <dbReference type="EMBL" id="MBP3953565.1"/>
    </source>
</evidence>
<sequence length="98" mass="11586">MDKKREIRENWGTKSIMELAESLDISLKDLLEMALELDLYKVSTPNIGRRWTAIEDEFLKEHSDQLSVRSASNLLYRSHYATYQRIRILGLEQMINKK</sequence>
<reference evidence="1" key="1">
    <citation type="submission" date="2021-03" db="EMBL/GenBank/DDBJ databases">
        <title>Bacillus suaedae sp. nov., isolated from Suaeda aralocaspica.</title>
        <authorList>
            <person name="Lei R.F.R."/>
        </authorList>
    </citation>
    <scope>NUCLEOTIDE SEQUENCE</scope>
    <source>
        <strain evidence="1">YZJH907-2</strain>
    </source>
</reference>
<dbReference type="Proteomes" id="UP000678228">
    <property type="component" value="Unassembled WGS sequence"/>
</dbReference>
<organism evidence="1 2">
    <name type="scientific">Halalkalibacter suaedae</name>
    <dbReference type="NCBI Taxonomy" id="2822140"/>
    <lineage>
        <taxon>Bacteria</taxon>
        <taxon>Bacillati</taxon>
        <taxon>Bacillota</taxon>
        <taxon>Bacilli</taxon>
        <taxon>Bacillales</taxon>
        <taxon>Bacillaceae</taxon>
        <taxon>Halalkalibacter</taxon>
    </lineage>
</organism>
<keyword evidence="2" id="KW-1185">Reference proteome</keyword>
<comment type="caution">
    <text evidence="1">The sequence shown here is derived from an EMBL/GenBank/DDBJ whole genome shotgun (WGS) entry which is preliminary data.</text>
</comment>
<proteinExistence type="predicted"/>
<name>A0A940X113_9BACI</name>
<dbReference type="EMBL" id="JAGKSQ010000016">
    <property type="protein sequence ID" value="MBP3953565.1"/>
    <property type="molecule type" value="Genomic_DNA"/>
</dbReference>
<accession>A0A940X113</accession>
<protein>
    <submittedName>
        <fullName evidence="1">Uncharacterized protein</fullName>
    </submittedName>
</protein>
<dbReference type="RefSeq" id="WP_210599418.1">
    <property type="nucleotide sequence ID" value="NZ_JAGKSQ010000016.1"/>
</dbReference>
<dbReference type="AlphaFoldDB" id="A0A940X113"/>
<evidence type="ECO:0000313" key="2">
    <source>
        <dbReference type="Proteomes" id="UP000678228"/>
    </source>
</evidence>
<gene>
    <name evidence="1" type="ORF">J7W16_20985</name>
</gene>